<dbReference type="SUPFAM" id="SSF57959">
    <property type="entry name" value="Leucine zipper domain"/>
    <property type="match status" value="1"/>
</dbReference>
<dbReference type="Gene3D" id="1.20.5.170">
    <property type="match status" value="1"/>
</dbReference>
<organism evidence="3 4">
    <name type="scientific">Gnathostoma spinigerum</name>
    <dbReference type="NCBI Taxonomy" id="75299"/>
    <lineage>
        <taxon>Eukaryota</taxon>
        <taxon>Metazoa</taxon>
        <taxon>Ecdysozoa</taxon>
        <taxon>Nematoda</taxon>
        <taxon>Chromadorea</taxon>
        <taxon>Rhabditida</taxon>
        <taxon>Spirurina</taxon>
        <taxon>Gnathostomatomorpha</taxon>
        <taxon>Gnathostomatoidea</taxon>
        <taxon>Gnathostomatidae</taxon>
        <taxon>Gnathostoma</taxon>
    </lineage>
</organism>
<reference evidence="3 4" key="1">
    <citation type="submission" date="2024-08" db="EMBL/GenBank/DDBJ databases">
        <title>Gnathostoma spinigerum genome.</title>
        <authorList>
            <person name="Gonzalez-Bertolin B."/>
            <person name="Monzon S."/>
            <person name="Zaballos A."/>
            <person name="Jimenez P."/>
            <person name="Dekumyoy P."/>
            <person name="Varona S."/>
            <person name="Cuesta I."/>
            <person name="Sumanam S."/>
            <person name="Adisakwattana P."/>
            <person name="Gasser R.B."/>
            <person name="Hernandez-Gonzalez A."/>
            <person name="Young N.D."/>
            <person name="Perteguer M.J."/>
        </authorList>
    </citation>
    <scope>NUCLEOTIDE SEQUENCE [LARGE SCALE GENOMIC DNA]</scope>
    <source>
        <strain evidence="3">AL3</strain>
        <tissue evidence="3">Liver</tissue>
    </source>
</reference>
<feature type="compositionally biased region" description="Basic and acidic residues" evidence="1">
    <location>
        <begin position="171"/>
        <end position="209"/>
    </location>
</feature>
<dbReference type="Proteomes" id="UP001608902">
    <property type="component" value="Unassembled WGS sequence"/>
</dbReference>
<feature type="region of interest" description="Disordered" evidence="1">
    <location>
        <begin position="102"/>
        <end position="209"/>
    </location>
</feature>
<evidence type="ECO:0000313" key="3">
    <source>
        <dbReference type="EMBL" id="MFH4973652.1"/>
    </source>
</evidence>
<comment type="caution">
    <text evidence="3">The sequence shown here is derived from an EMBL/GenBank/DDBJ whole genome shotgun (WGS) entry which is preliminary data.</text>
</comment>
<feature type="region of interest" description="Disordered" evidence="1">
    <location>
        <begin position="1"/>
        <end position="24"/>
    </location>
</feature>
<keyword evidence="4" id="KW-1185">Reference proteome</keyword>
<dbReference type="EMBL" id="JBGFUD010000099">
    <property type="protein sequence ID" value="MFH4973652.1"/>
    <property type="molecule type" value="Genomic_DNA"/>
</dbReference>
<dbReference type="InterPro" id="IPR031106">
    <property type="entry name" value="C/EBP"/>
</dbReference>
<dbReference type="Pfam" id="PF07716">
    <property type="entry name" value="bZIP_2"/>
    <property type="match status" value="1"/>
</dbReference>
<name>A0ABD6EAE9_9BILA</name>
<gene>
    <name evidence="3" type="ORF">AB6A40_000361</name>
</gene>
<protein>
    <recommendedName>
        <fullName evidence="2">BZIP domain-containing protein</fullName>
    </recommendedName>
</protein>
<proteinExistence type="predicted"/>
<dbReference type="InterPro" id="IPR046347">
    <property type="entry name" value="bZIP_sf"/>
</dbReference>
<feature type="compositionally biased region" description="Basic and acidic residues" evidence="1">
    <location>
        <begin position="112"/>
        <end position="131"/>
    </location>
</feature>
<feature type="compositionally biased region" description="Polar residues" evidence="1">
    <location>
        <begin position="102"/>
        <end position="111"/>
    </location>
</feature>
<evidence type="ECO:0000313" key="4">
    <source>
        <dbReference type="Proteomes" id="UP001608902"/>
    </source>
</evidence>
<accession>A0ABD6EAE9</accession>
<dbReference type="PANTHER" id="PTHR23334:SF43">
    <property type="entry name" value="CCAAT_ENHANCER-BINDING PROTEIN HOMOLOG 1-RELATED"/>
    <property type="match status" value="1"/>
</dbReference>
<dbReference type="InterPro" id="IPR004827">
    <property type="entry name" value="bZIP"/>
</dbReference>
<dbReference type="PANTHER" id="PTHR23334">
    <property type="entry name" value="CCAAT/ENHANCER BINDING PROTEIN"/>
    <property type="match status" value="1"/>
</dbReference>
<evidence type="ECO:0000256" key="1">
    <source>
        <dbReference type="SAM" id="MobiDB-lite"/>
    </source>
</evidence>
<feature type="domain" description="BZIP" evidence="2">
    <location>
        <begin position="179"/>
        <end position="223"/>
    </location>
</feature>
<evidence type="ECO:0000259" key="2">
    <source>
        <dbReference type="Pfam" id="PF07716"/>
    </source>
</evidence>
<sequence length="282" mass="33183">MDLYDSAAMSRIPQQDDKSQRMDQNYDATEYCRQDSLTLCRELQEQDPCDFMDENMDLTPYLEGIHAEDLNTREEFEPFLDKQRLIEDDIHLQRDLQYTDLGSRSNVSTEPKTSELRMTTDTRHKSVKEETSWDDESVPNEEQTPSTSSRRDSDHEVLSFTPTIKPRRYMLKTEEEKKNPEYRLKRERNNDAVRKSRSKAKEQQRQKDQMIKDLTKKVSELKALLAEKDLQIAKQSAEIMKLRESFESHVDVSPALSGRNIIVKEEEKRDSVRRSGRRTLAK</sequence>
<dbReference type="AlphaFoldDB" id="A0ABD6EAE9"/>